<reference evidence="13" key="1">
    <citation type="journal article" date="2010" name="Science">
        <title>Signatures of adaptation to obligate biotrophy in the Hyaloperonospora arabidopsidis genome.</title>
        <authorList>
            <person name="Baxter L."/>
            <person name="Tripathy S."/>
            <person name="Ishaque N."/>
            <person name="Boot N."/>
            <person name="Cabral A."/>
            <person name="Kemen E."/>
            <person name="Thines M."/>
            <person name="Ah-Fong A."/>
            <person name="Anderson R."/>
            <person name="Badejoko W."/>
            <person name="Bittner-Eddy P."/>
            <person name="Boore J.L."/>
            <person name="Chibucos M.C."/>
            <person name="Coates M."/>
            <person name="Dehal P."/>
            <person name="Delehaunty K."/>
            <person name="Dong S."/>
            <person name="Downton P."/>
            <person name="Dumas B."/>
            <person name="Fabro G."/>
            <person name="Fronick C."/>
            <person name="Fuerstenberg S.I."/>
            <person name="Fulton L."/>
            <person name="Gaulin E."/>
            <person name="Govers F."/>
            <person name="Hughes L."/>
            <person name="Humphray S."/>
            <person name="Jiang R.H."/>
            <person name="Judelson H."/>
            <person name="Kamoun S."/>
            <person name="Kyung K."/>
            <person name="Meijer H."/>
            <person name="Minx P."/>
            <person name="Morris P."/>
            <person name="Nelson J."/>
            <person name="Phuntumart V."/>
            <person name="Qutob D."/>
            <person name="Rehmany A."/>
            <person name="Rougon-Cardoso A."/>
            <person name="Ryden P."/>
            <person name="Torto-Alalibo T."/>
            <person name="Studholme D."/>
            <person name="Wang Y."/>
            <person name="Win J."/>
            <person name="Wood J."/>
            <person name="Clifton S.W."/>
            <person name="Rogers J."/>
            <person name="Van den Ackerveken G."/>
            <person name="Jones J.D."/>
            <person name="McDowell J.M."/>
            <person name="Beynon J."/>
            <person name="Tyler B.M."/>
        </authorList>
    </citation>
    <scope>NUCLEOTIDE SEQUENCE [LARGE SCALE GENOMIC DNA]</scope>
    <source>
        <strain evidence="13">Emoy2</strain>
    </source>
</reference>
<dbReference type="GO" id="GO:0008270">
    <property type="term" value="F:zinc ion binding"/>
    <property type="evidence" value="ECO:0007669"/>
    <property type="project" value="UniProtKB-KW"/>
</dbReference>
<dbReference type="FunCoup" id="M4BIB4">
    <property type="interactions" value="546"/>
</dbReference>
<protein>
    <recommendedName>
        <fullName evidence="14">USP domain-containing protein</fullName>
    </recommendedName>
</protein>
<keyword evidence="4" id="KW-0747">Spliceosome</keyword>
<sequence length="561" mass="63812">MAYYRLFVQSTAWIENVIIQRNGDLTFRTLTTNPSHDMAIKRKAEVATDDDVAAAAAFAKRRKCPYLDTVSHQLLDFDFEKVCSISLSDQNVYACLVCGKYFQGRGRNTHAFTHSVQSSHHVFINLQTDRIYCLPDNYEVVDHTLKSVQDALRPTFTAKEIAQLDENRILAQDAFGVSYLPGFIGLNNLKRTDYINVVVQALAHVPPLRDFFLANKMEKVKSKLVLRFGEIMRKMWSPHNFKNTVHLVLDISPHELVQEISVSSKKRFHVGTQNESVDLLAWLLNQLHRGLGGSSKPGSSIIYRCFQGFVEVATDDETKAASADIAECQSASSTTVSPFLMMALDLPSTPLFKDSQGGNVIPQIPLFTVLEKYNGSHVTHVLHGSHRLKKTYRIDSLPAYLIFHVKRFTRNNFFIEKNPTIVNFPVKNLELRDYLTLDQKVLSEEELRKMSIPELRTLLRDRDQSAEDCVEKSDLIEKLLPTTLPSTKYNLIANICHDSPVTTGREAALKTNPLTEGSYRVHVQNRATEQWYEIQDLHVQETMPQLIGVSESYLMIYERKA</sequence>
<dbReference type="SUPFAM" id="SSF68906">
    <property type="entry name" value="SAP domain"/>
    <property type="match status" value="1"/>
</dbReference>
<keyword evidence="8" id="KW-0539">Nucleus</keyword>
<evidence type="ECO:0000259" key="11">
    <source>
        <dbReference type="PROSITE" id="PS50271"/>
    </source>
</evidence>
<keyword evidence="2" id="KW-0507">mRNA processing</keyword>
<keyword evidence="3" id="KW-0479">Metal-binding</keyword>
<feature type="domain" description="UBP-type" evidence="11">
    <location>
        <begin position="62"/>
        <end position="159"/>
    </location>
</feature>
<keyword evidence="5 9" id="KW-0863">Zinc-finger</keyword>
<dbReference type="GO" id="GO:0005681">
    <property type="term" value="C:spliceosomal complex"/>
    <property type="evidence" value="ECO:0007669"/>
    <property type="project" value="UniProtKB-KW"/>
</dbReference>
<evidence type="ECO:0000256" key="7">
    <source>
        <dbReference type="ARBA" id="ARBA00023187"/>
    </source>
</evidence>
<dbReference type="Pfam" id="PF00443">
    <property type="entry name" value="UCH"/>
    <property type="match status" value="1"/>
</dbReference>
<dbReference type="PANTHER" id="PTHR21646:SF16">
    <property type="entry name" value="U4_U6.U5 TRI-SNRNP-ASSOCIATED PROTEIN 2"/>
    <property type="match status" value="1"/>
</dbReference>
<dbReference type="PROSITE" id="PS50235">
    <property type="entry name" value="USP_3"/>
    <property type="match status" value="1"/>
</dbReference>
<dbReference type="InterPro" id="IPR013083">
    <property type="entry name" value="Znf_RING/FYVE/PHD"/>
</dbReference>
<dbReference type="Pfam" id="PF02148">
    <property type="entry name" value="zf-UBP"/>
    <property type="match status" value="1"/>
</dbReference>
<evidence type="ECO:0000256" key="3">
    <source>
        <dbReference type="ARBA" id="ARBA00022723"/>
    </source>
</evidence>
<comment type="subcellular location">
    <subcellularLocation>
        <location evidence="1">Nucleus</location>
    </subcellularLocation>
</comment>
<dbReference type="CDD" id="cd02669">
    <property type="entry name" value="Peptidase_C19M"/>
    <property type="match status" value="1"/>
</dbReference>
<dbReference type="AlphaFoldDB" id="M4BIB4"/>
<dbReference type="EnsemblProtists" id="HpaT806140">
    <property type="protein sequence ID" value="HpaP806140"/>
    <property type="gene ID" value="HpaG806140"/>
</dbReference>
<dbReference type="VEuPathDB" id="FungiDB:HpaG806140"/>
<name>M4BIB4_HYAAE</name>
<evidence type="ECO:0000256" key="6">
    <source>
        <dbReference type="ARBA" id="ARBA00022833"/>
    </source>
</evidence>
<dbReference type="GO" id="GO:0000245">
    <property type="term" value="P:spliceosomal complex assembly"/>
    <property type="evidence" value="ECO:0007669"/>
    <property type="project" value="InterPro"/>
</dbReference>
<dbReference type="InterPro" id="IPR033809">
    <property type="entry name" value="USP39"/>
</dbReference>
<dbReference type="STRING" id="559515.M4BIB4"/>
<keyword evidence="7" id="KW-0508">mRNA splicing</keyword>
<evidence type="ECO:0008006" key="14">
    <source>
        <dbReference type="Google" id="ProtNLM"/>
    </source>
</evidence>
<feature type="domain" description="USP" evidence="10">
    <location>
        <begin position="184"/>
        <end position="560"/>
    </location>
</feature>
<dbReference type="InterPro" id="IPR001394">
    <property type="entry name" value="Peptidase_C19_UCH"/>
</dbReference>
<dbReference type="PANTHER" id="PTHR21646">
    <property type="entry name" value="UBIQUITIN CARBOXYL-TERMINAL HYDROLASE"/>
    <property type="match status" value="1"/>
</dbReference>
<dbReference type="GO" id="GO:0016579">
    <property type="term" value="P:protein deubiquitination"/>
    <property type="evidence" value="ECO:0007669"/>
    <property type="project" value="InterPro"/>
</dbReference>
<dbReference type="SMART" id="SM00290">
    <property type="entry name" value="ZnF_UBP"/>
    <property type="match status" value="1"/>
</dbReference>
<dbReference type="EMBL" id="JH598287">
    <property type="status" value="NOT_ANNOTATED_CDS"/>
    <property type="molecule type" value="Genomic_DNA"/>
</dbReference>
<dbReference type="SUPFAM" id="SSF54001">
    <property type="entry name" value="Cysteine proteinases"/>
    <property type="match status" value="1"/>
</dbReference>
<dbReference type="InterPro" id="IPR036361">
    <property type="entry name" value="SAP_dom_sf"/>
</dbReference>
<dbReference type="InterPro" id="IPR050185">
    <property type="entry name" value="Ub_carboxyl-term_hydrolase"/>
</dbReference>
<dbReference type="InterPro" id="IPR001607">
    <property type="entry name" value="Znf_UBP"/>
</dbReference>
<dbReference type="Gene3D" id="3.90.70.10">
    <property type="entry name" value="Cysteine proteinases"/>
    <property type="match status" value="1"/>
</dbReference>
<dbReference type="GO" id="GO:0004843">
    <property type="term" value="F:cysteine-type deubiquitinase activity"/>
    <property type="evidence" value="ECO:0007669"/>
    <property type="project" value="InterPro"/>
</dbReference>
<dbReference type="InterPro" id="IPR038765">
    <property type="entry name" value="Papain-like_cys_pep_sf"/>
</dbReference>
<dbReference type="InterPro" id="IPR028889">
    <property type="entry name" value="USP"/>
</dbReference>
<evidence type="ECO:0000256" key="2">
    <source>
        <dbReference type="ARBA" id="ARBA00022664"/>
    </source>
</evidence>
<dbReference type="PROSITE" id="PS50271">
    <property type="entry name" value="ZF_UBP"/>
    <property type="match status" value="1"/>
</dbReference>
<dbReference type="SUPFAM" id="SSF57850">
    <property type="entry name" value="RING/U-box"/>
    <property type="match status" value="1"/>
</dbReference>
<keyword evidence="13" id="KW-1185">Reference proteome</keyword>
<dbReference type="Gene3D" id="3.30.40.10">
    <property type="entry name" value="Zinc/RING finger domain, C3HC4 (zinc finger)"/>
    <property type="match status" value="1"/>
</dbReference>
<dbReference type="Gene3D" id="1.10.720.30">
    <property type="entry name" value="SAP domain"/>
    <property type="match status" value="1"/>
</dbReference>
<evidence type="ECO:0000256" key="8">
    <source>
        <dbReference type="ARBA" id="ARBA00023242"/>
    </source>
</evidence>
<dbReference type="InParanoid" id="M4BIB4"/>
<reference evidence="12" key="2">
    <citation type="submission" date="2015-06" db="UniProtKB">
        <authorList>
            <consortium name="EnsemblProtists"/>
        </authorList>
    </citation>
    <scope>IDENTIFICATION</scope>
    <source>
        <strain evidence="12">Emoy2</strain>
    </source>
</reference>
<proteinExistence type="predicted"/>
<organism evidence="12 13">
    <name type="scientific">Hyaloperonospora arabidopsidis (strain Emoy2)</name>
    <name type="common">Downy mildew agent</name>
    <name type="synonym">Peronospora arabidopsidis</name>
    <dbReference type="NCBI Taxonomy" id="559515"/>
    <lineage>
        <taxon>Eukaryota</taxon>
        <taxon>Sar</taxon>
        <taxon>Stramenopiles</taxon>
        <taxon>Oomycota</taxon>
        <taxon>Peronosporomycetes</taxon>
        <taxon>Peronosporales</taxon>
        <taxon>Peronosporaceae</taxon>
        <taxon>Hyaloperonospora</taxon>
    </lineage>
</organism>
<evidence type="ECO:0000256" key="4">
    <source>
        <dbReference type="ARBA" id="ARBA00022728"/>
    </source>
</evidence>
<dbReference type="OMA" id="QLRRFKC"/>
<dbReference type="eggNOG" id="KOG2026">
    <property type="taxonomic scope" value="Eukaryota"/>
</dbReference>
<evidence type="ECO:0000256" key="1">
    <source>
        <dbReference type="ARBA" id="ARBA00004123"/>
    </source>
</evidence>
<evidence type="ECO:0000256" key="5">
    <source>
        <dbReference type="ARBA" id="ARBA00022771"/>
    </source>
</evidence>
<evidence type="ECO:0000259" key="10">
    <source>
        <dbReference type="PROSITE" id="PS50235"/>
    </source>
</evidence>
<accession>M4BIB4</accession>
<dbReference type="HOGENOM" id="CLU_016848_4_0_1"/>
<evidence type="ECO:0000256" key="9">
    <source>
        <dbReference type="PROSITE-ProRule" id="PRU00502"/>
    </source>
</evidence>
<dbReference type="Proteomes" id="UP000011713">
    <property type="component" value="Unassembled WGS sequence"/>
</dbReference>
<evidence type="ECO:0000313" key="13">
    <source>
        <dbReference type="Proteomes" id="UP000011713"/>
    </source>
</evidence>
<keyword evidence="6" id="KW-0862">Zinc</keyword>
<evidence type="ECO:0000313" key="12">
    <source>
        <dbReference type="EnsemblProtists" id="HpaP806140"/>
    </source>
</evidence>